<evidence type="ECO:0000256" key="1">
    <source>
        <dbReference type="SAM" id="MobiDB-lite"/>
    </source>
</evidence>
<feature type="compositionally biased region" description="Low complexity" evidence="1">
    <location>
        <begin position="158"/>
        <end position="172"/>
    </location>
</feature>
<dbReference type="Proteomes" id="UP000011115">
    <property type="component" value="Unassembled WGS sequence"/>
</dbReference>
<dbReference type="Gramene" id="PGSC0003DMT400077091">
    <property type="protein sequence ID" value="PGSC0003DMT400077091"/>
    <property type="gene ID" value="PGSC0003DMG400029984"/>
</dbReference>
<evidence type="ECO:0000313" key="2">
    <source>
        <dbReference type="EnsemblPlants" id="PGSC0003DMT400077091"/>
    </source>
</evidence>
<name>M1CXW0_SOLTU</name>
<reference evidence="2" key="2">
    <citation type="submission" date="2015-06" db="UniProtKB">
        <authorList>
            <consortium name="EnsemblPlants"/>
        </authorList>
    </citation>
    <scope>IDENTIFICATION</scope>
    <source>
        <strain evidence="2">DM1-3 516 R44</strain>
    </source>
</reference>
<proteinExistence type="predicted"/>
<feature type="compositionally biased region" description="Polar residues" evidence="1">
    <location>
        <begin position="127"/>
        <end position="145"/>
    </location>
</feature>
<feature type="region of interest" description="Disordered" evidence="1">
    <location>
        <begin position="127"/>
        <end position="228"/>
    </location>
</feature>
<sequence length="228" mass="25730">MHINDINISCLMVHAQNIEEEKLKERSREEKRAKIDDGDFSHLRFERHDRSKFCQSFSGQGSSNASLKFKKDMVSNPKSQRGNGGKPSLSTCSKCGRKYEVPCWNNIKQTTHRRNHSNSPKTYLKQLSNTTLSTPKSSGKTTLQPTEPRPPSPANDHQTTSSPTSKQPTTKPDQNPIGKTTEAPLTDQTNNTIRRESRLRWSFGGSFGGVSPENGENEWRLPELDLEF</sequence>
<dbReference type="EnsemblPlants" id="PGSC0003DMT400077091">
    <property type="protein sequence ID" value="PGSC0003DMT400077091"/>
    <property type="gene ID" value="PGSC0003DMG400029984"/>
</dbReference>
<dbReference type="PaxDb" id="4113-PGSC0003DMT400077091"/>
<dbReference type="AlphaFoldDB" id="M1CXW0"/>
<feature type="compositionally biased region" description="Basic and acidic residues" evidence="1">
    <location>
        <begin position="217"/>
        <end position="228"/>
    </location>
</feature>
<feature type="compositionally biased region" description="Polar residues" evidence="1">
    <location>
        <begin position="54"/>
        <end position="66"/>
    </location>
</feature>
<organism evidence="2 3">
    <name type="scientific">Solanum tuberosum</name>
    <name type="common">Potato</name>
    <dbReference type="NCBI Taxonomy" id="4113"/>
    <lineage>
        <taxon>Eukaryota</taxon>
        <taxon>Viridiplantae</taxon>
        <taxon>Streptophyta</taxon>
        <taxon>Embryophyta</taxon>
        <taxon>Tracheophyta</taxon>
        <taxon>Spermatophyta</taxon>
        <taxon>Magnoliopsida</taxon>
        <taxon>eudicotyledons</taxon>
        <taxon>Gunneridae</taxon>
        <taxon>Pentapetalae</taxon>
        <taxon>asterids</taxon>
        <taxon>lamiids</taxon>
        <taxon>Solanales</taxon>
        <taxon>Solanaceae</taxon>
        <taxon>Solanoideae</taxon>
        <taxon>Solaneae</taxon>
        <taxon>Solanum</taxon>
    </lineage>
</organism>
<dbReference type="HOGENOM" id="CLU_1216566_0_0_1"/>
<protein>
    <submittedName>
        <fullName evidence="2">Uncharacterized protein</fullName>
    </submittedName>
</protein>
<keyword evidence="3" id="KW-1185">Reference proteome</keyword>
<evidence type="ECO:0000313" key="3">
    <source>
        <dbReference type="Proteomes" id="UP000011115"/>
    </source>
</evidence>
<dbReference type="InParanoid" id="M1CXW0"/>
<feature type="region of interest" description="Disordered" evidence="1">
    <location>
        <begin position="54"/>
        <end position="91"/>
    </location>
</feature>
<accession>M1CXW0</accession>
<reference evidence="3" key="1">
    <citation type="journal article" date="2011" name="Nature">
        <title>Genome sequence and analysis of the tuber crop potato.</title>
        <authorList>
            <consortium name="The Potato Genome Sequencing Consortium"/>
        </authorList>
    </citation>
    <scope>NUCLEOTIDE SEQUENCE [LARGE SCALE GENOMIC DNA]</scope>
    <source>
        <strain evidence="3">cv. DM1-3 516 R44</strain>
    </source>
</reference>